<dbReference type="EMBL" id="BGZO01000088">
    <property type="protein sequence ID" value="GBR77037.1"/>
    <property type="molecule type" value="Genomic_DNA"/>
</dbReference>
<feature type="domain" description="Fibronectin type-III" evidence="3">
    <location>
        <begin position="423"/>
        <end position="522"/>
    </location>
</feature>
<feature type="domain" description="Fibronectin type-III" evidence="3">
    <location>
        <begin position="28"/>
        <end position="134"/>
    </location>
</feature>
<dbReference type="InterPro" id="IPR003961">
    <property type="entry name" value="FN3_dom"/>
</dbReference>
<gene>
    <name evidence="4" type="ORF">NO2_1495</name>
</gene>
<feature type="chain" id="PRO_5017478916" description="Fibronectin type-III domain-containing protein" evidence="2">
    <location>
        <begin position="21"/>
        <end position="869"/>
    </location>
</feature>
<protein>
    <recommendedName>
        <fullName evidence="3">Fibronectin type-III domain-containing protein</fullName>
    </recommendedName>
</protein>
<dbReference type="AlphaFoldDB" id="A0A388TJS5"/>
<feature type="compositionally biased region" description="Polar residues" evidence="1">
    <location>
        <begin position="526"/>
        <end position="537"/>
    </location>
</feature>
<feature type="region of interest" description="Disordered" evidence="1">
    <location>
        <begin position="32"/>
        <end position="54"/>
    </location>
</feature>
<proteinExistence type="predicted"/>
<organism evidence="4 5">
    <name type="scientific">Candidatus Termititenax persephonae</name>
    <dbReference type="NCBI Taxonomy" id="2218525"/>
    <lineage>
        <taxon>Bacteria</taxon>
        <taxon>Bacillati</taxon>
        <taxon>Candidatus Margulisiibacteriota</taxon>
        <taxon>Candidatus Termititenacia</taxon>
        <taxon>Candidatus Termititenacales</taxon>
        <taxon>Candidatus Termititenacaceae</taxon>
        <taxon>Candidatus Termititenax</taxon>
    </lineage>
</organism>
<feature type="domain" description="Fibronectin type-III" evidence="3">
    <location>
        <begin position="225"/>
        <end position="328"/>
    </location>
</feature>
<feature type="compositionally biased region" description="Polar residues" evidence="1">
    <location>
        <begin position="32"/>
        <end position="49"/>
    </location>
</feature>
<evidence type="ECO:0000256" key="2">
    <source>
        <dbReference type="SAM" id="SignalP"/>
    </source>
</evidence>
<evidence type="ECO:0000256" key="1">
    <source>
        <dbReference type="SAM" id="MobiDB-lite"/>
    </source>
</evidence>
<sequence length="869" mass="95307">MLRRYIYIFIAALLFAGAGAAVVPEWSAPSQPSASWQTSAANSGDTQTIHIDRPDMTDVPTTVNYWQIKYKHSSDSSDTQVNVPANTATYLINNIKDNGIVTINVRWSSDSSGTNTSDWSPTTIVSIGDKTAPTISNHSVAGSPNIIPNAKITIFGSDEGSGINWTNSRITINGVLGSLTTSGTYIPSGQKYGTTYSVSVNLSDSSGNYMTTPYTFSYTTKPIPTPSVPIVSWTNQGINNNQEITVGKPGTAADTEYNVTKWEVQWKYSTDTDWGGATTLNISNASHIISSVKDNCTINVRVRWVRDDGQTSAWVTNNISLGDKTAPTISNHSVAGSPNINPNAQITISGSDEGSGINWTNSKITINGILGTLTGNGGNGEYEPSFQTYNTTYNVSVTLYDVSGNTSTPYTFAYKTTMNTPPAPTVVWNPEVINSRDTQKFTVTRPITDNIENITHWDIRWRYDGGNWATIQACSISSSSLQYSNISDNCTIEVQVRYREGNLASDWSATTSLTIGDRTPPRVTSHDISGTPNNINPASSKIEIHGNDEDGGIDWASSIITVDGISKSFFNYSANVGDIDMSDQKYNTTYNVSIVLYDNAGNFMTTPYTFSYKTTINAEFTPDVTWNPQAVNSGDAQKFTVKKPTIAKVENITEWDMRWKYSGEDDTQWRTTTNIAINTDSQTIQDVSDNCLINVEVRYRINASISKWYSATLTIGDRTPPQVTDYNISGAPNDIEPNTEIVISGSDEGGGITWMDSEITINNTHVFLNSSTYTPTGQKYGITYNVAVVLSDSAGNYMDSPYVFEYKTKDIPLPNFDVQWNDQGLNSADSQKITVTRPSTTNLHTSITSWNMQWKYSTDTDWQSITLNI</sequence>
<keyword evidence="5" id="KW-1185">Reference proteome</keyword>
<reference evidence="4 5" key="1">
    <citation type="journal article" date="2019" name="ISME J.">
        <title>Genome analyses of uncultured TG2/ZB3 bacteria in 'Margulisbacteria' specifically attached to ectosymbiotic spirochetes of protists in the termite gut.</title>
        <authorList>
            <person name="Utami Y.D."/>
            <person name="Kuwahara H."/>
            <person name="Igai K."/>
            <person name="Murakami T."/>
            <person name="Sugaya K."/>
            <person name="Morikawa T."/>
            <person name="Nagura Y."/>
            <person name="Yuki M."/>
            <person name="Deevong P."/>
            <person name="Inoue T."/>
            <person name="Kihara K."/>
            <person name="Lo N."/>
            <person name="Yamada A."/>
            <person name="Ohkuma M."/>
            <person name="Hongoh Y."/>
        </authorList>
    </citation>
    <scope>NUCLEOTIDE SEQUENCE [LARGE SCALE GENOMIC DNA]</scope>
    <source>
        <strain evidence="4">NkOx7-02</strain>
    </source>
</reference>
<feature type="non-terminal residue" evidence="4">
    <location>
        <position position="869"/>
    </location>
</feature>
<feature type="region of interest" description="Disordered" evidence="1">
    <location>
        <begin position="514"/>
        <end position="537"/>
    </location>
</feature>
<evidence type="ECO:0000259" key="3">
    <source>
        <dbReference type="PROSITE" id="PS50853"/>
    </source>
</evidence>
<dbReference type="Proteomes" id="UP000275925">
    <property type="component" value="Unassembled WGS sequence"/>
</dbReference>
<accession>A0A388TJS5</accession>
<evidence type="ECO:0000313" key="4">
    <source>
        <dbReference type="EMBL" id="GBR77037.1"/>
    </source>
</evidence>
<evidence type="ECO:0000313" key="5">
    <source>
        <dbReference type="Proteomes" id="UP000275925"/>
    </source>
</evidence>
<dbReference type="PROSITE" id="PS50853">
    <property type="entry name" value="FN3"/>
    <property type="match status" value="3"/>
</dbReference>
<keyword evidence="2" id="KW-0732">Signal</keyword>
<comment type="caution">
    <text evidence="4">The sequence shown here is derived from an EMBL/GenBank/DDBJ whole genome shotgun (WGS) entry which is preliminary data.</text>
</comment>
<name>A0A388TJS5_9BACT</name>
<feature type="signal peptide" evidence="2">
    <location>
        <begin position="1"/>
        <end position="20"/>
    </location>
</feature>